<dbReference type="STRING" id="1407499.HHUB_2733"/>
<evidence type="ECO:0008006" key="3">
    <source>
        <dbReference type="Google" id="ProtNLM"/>
    </source>
</evidence>
<reference evidence="2" key="1">
    <citation type="journal article" date="2016" name="Environ. Microbiol.">
        <title>The complete genome of a viable archaeum isolated from 123-million-year-old rock salt.</title>
        <authorList>
            <person name="Jaakkola S.T."/>
            <person name="Pfeiffer F."/>
            <person name="Ravantti J.J."/>
            <person name="Guo Q."/>
            <person name="Liu Y."/>
            <person name="Chen X."/>
            <person name="Ma H."/>
            <person name="Yang C."/>
            <person name="Oksanen H.M."/>
            <person name="Bamford D.H."/>
        </authorList>
    </citation>
    <scope>NUCLEOTIDE SEQUENCE</scope>
    <source>
        <strain evidence="2">JI20-1</strain>
    </source>
</reference>
<dbReference type="Gene3D" id="3.40.50.300">
    <property type="entry name" value="P-loop containing nucleotide triphosphate hydrolases"/>
    <property type="match status" value="1"/>
</dbReference>
<evidence type="ECO:0000313" key="2">
    <source>
        <dbReference type="Proteomes" id="UP000066737"/>
    </source>
</evidence>
<gene>
    <name evidence="1" type="ORF">HHUB_2733</name>
</gene>
<dbReference type="GeneID" id="26659363"/>
<accession>A0A0U5H3F8</accession>
<dbReference type="EMBL" id="LN831302">
    <property type="protein sequence ID" value="CQH58358.1"/>
    <property type="molecule type" value="Genomic_DNA"/>
</dbReference>
<proteinExistence type="predicted"/>
<name>A0A0U5H3F8_9EURY</name>
<dbReference type="InterPro" id="IPR027417">
    <property type="entry name" value="P-loop_NTPase"/>
</dbReference>
<dbReference type="KEGG" id="hhb:Hhub_2733"/>
<dbReference type="OrthoDB" id="28808at2157"/>
<evidence type="ECO:0000313" key="1">
    <source>
        <dbReference type="EMBL" id="CQH58358.1"/>
    </source>
</evidence>
<dbReference type="Pfam" id="PF13671">
    <property type="entry name" value="AAA_33"/>
    <property type="match status" value="1"/>
</dbReference>
<dbReference type="SUPFAM" id="SSF52540">
    <property type="entry name" value="P-loop containing nucleoside triphosphate hydrolases"/>
    <property type="match status" value="1"/>
</dbReference>
<dbReference type="RefSeq" id="WP_082687214.1">
    <property type="nucleotide sequence ID" value="NZ_CEML01000001.1"/>
</dbReference>
<dbReference type="CDD" id="cd01983">
    <property type="entry name" value="SIMIBI"/>
    <property type="match status" value="1"/>
</dbReference>
<sequence>MILVVCGPPGAGKTTVTLGLNRHLEADGYDFRVIHTDDLSTPVYDHLFERVAESPEANWLLDGTFYEAQWQQRIREFPDVNVILVTADRDTCIRRNHERDGFSDRAVKVIYDEFDWPDADFTVDTDILRVETAVDLAYERVQEWLAEADTVEK</sequence>
<keyword evidence="2" id="KW-1185">Reference proteome</keyword>
<organism evidence="1 2">
    <name type="scientific">Halobacterium hubeiense</name>
    <dbReference type="NCBI Taxonomy" id="1407499"/>
    <lineage>
        <taxon>Archaea</taxon>
        <taxon>Methanobacteriati</taxon>
        <taxon>Methanobacteriota</taxon>
        <taxon>Stenosarchaea group</taxon>
        <taxon>Halobacteria</taxon>
        <taxon>Halobacteriales</taxon>
        <taxon>Halobacteriaceae</taxon>
        <taxon>Halobacterium</taxon>
    </lineage>
</organism>
<protein>
    <recommendedName>
        <fullName evidence="3">Kinase</fullName>
    </recommendedName>
</protein>
<dbReference type="Proteomes" id="UP000066737">
    <property type="component" value="Chromosome I"/>
</dbReference>
<dbReference type="AlphaFoldDB" id="A0A0U5H3F8"/>